<dbReference type="SUPFAM" id="SSF46785">
    <property type="entry name" value="Winged helix' DNA-binding domain"/>
    <property type="match status" value="1"/>
</dbReference>
<keyword evidence="2" id="KW-0238">DNA-binding</keyword>
<evidence type="ECO:0000259" key="6">
    <source>
        <dbReference type="PROSITE" id="PS51078"/>
    </source>
</evidence>
<dbReference type="Pfam" id="PF09339">
    <property type="entry name" value="HTH_IclR"/>
    <property type="match status" value="1"/>
</dbReference>
<dbReference type="InterPro" id="IPR005471">
    <property type="entry name" value="Tscrpt_reg_IclR_N"/>
</dbReference>
<dbReference type="InterPro" id="IPR036390">
    <property type="entry name" value="WH_DNA-bd_sf"/>
</dbReference>
<proteinExistence type="predicted"/>
<keyword evidence="1" id="KW-0805">Transcription regulation</keyword>
<dbReference type="InterPro" id="IPR014757">
    <property type="entry name" value="Tscrpt_reg_IclR_C"/>
</dbReference>
<organism evidence="7 8">
    <name type="scientific">Nocardia aurantiaca</name>
    <dbReference type="NCBI Taxonomy" id="2675850"/>
    <lineage>
        <taxon>Bacteria</taxon>
        <taxon>Bacillati</taxon>
        <taxon>Actinomycetota</taxon>
        <taxon>Actinomycetes</taxon>
        <taxon>Mycobacteriales</taxon>
        <taxon>Nocardiaceae</taxon>
        <taxon>Nocardia</taxon>
    </lineage>
</organism>
<sequence length="266" mass="28778">MTENNRTQPSILVLEKCVRVLDCFTPDRPKLPISDIRKLTGLPSTTATRIVQTLVSSDLLQRDGDMYRLGLRVLAWTASATAGSELIAAAKPVVENLRDLTGESSGVYIRRGIARVAVAVELSRQSIIYQANVGQVMPVHAGSSGKVFMAFDPRALAAVLEQEAGGIPPATIANRVRLQEELAEIRERGWAYTQEEREKGLNSIAAPVYDHTGEIAATLSIGGPAFRLTPEAAREFGPLTAQFARGLSRRLGQPNDRSDIDDATTA</sequence>
<dbReference type="RefSeq" id="WP_154791232.1">
    <property type="nucleotide sequence ID" value="NZ_WMBB01000016.1"/>
</dbReference>
<evidence type="ECO:0000256" key="4">
    <source>
        <dbReference type="SAM" id="MobiDB-lite"/>
    </source>
</evidence>
<dbReference type="AlphaFoldDB" id="A0A6I3L656"/>
<dbReference type="SUPFAM" id="SSF55781">
    <property type="entry name" value="GAF domain-like"/>
    <property type="match status" value="1"/>
</dbReference>
<evidence type="ECO:0000256" key="1">
    <source>
        <dbReference type="ARBA" id="ARBA00023015"/>
    </source>
</evidence>
<dbReference type="GO" id="GO:0003677">
    <property type="term" value="F:DNA binding"/>
    <property type="evidence" value="ECO:0007669"/>
    <property type="project" value="UniProtKB-KW"/>
</dbReference>
<reference evidence="7 8" key="1">
    <citation type="submission" date="2019-11" db="EMBL/GenBank/DDBJ databases">
        <title>Nocardia sp. nov. CT2-14 isolated from soil.</title>
        <authorList>
            <person name="Kanchanasin P."/>
            <person name="Tanasupawat S."/>
            <person name="Yuki M."/>
            <person name="Kudo T."/>
        </authorList>
    </citation>
    <scope>NUCLEOTIDE SEQUENCE [LARGE SCALE GENOMIC DNA]</scope>
    <source>
        <strain evidence="7 8">CT2-14</strain>
    </source>
</reference>
<dbReference type="GO" id="GO:0003700">
    <property type="term" value="F:DNA-binding transcription factor activity"/>
    <property type="evidence" value="ECO:0007669"/>
    <property type="project" value="TreeGrafter"/>
</dbReference>
<dbReference type="InterPro" id="IPR050707">
    <property type="entry name" value="HTH_MetabolicPath_Reg"/>
</dbReference>
<protein>
    <submittedName>
        <fullName evidence="7">Helix-turn-helix domain-containing protein</fullName>
    </submittedName>
</protein>
<accession>A0A6I3L656</accession>
<evidence type="ECO:0000313" key="7">
    <source>
        <dbReference type="EMBL" id="MTE16818.1"/>
    </source>
</evidence>
<feature type="domain" description="HTH iclR-type" evidence="5">
    <location>
        <begin position="11"/>
        <end position="71"/>
    </location>
</feature>
<dbReference type="Gene3D" id="1.10.10.10">
    <property type="entry name" value="Winged helix-like DNA-binding domain superfamily/Winged helix DNA-binding domain"/>
    <property type="match status" value="1"/>
</dbReference>
<evidence type="ECO:0000256" key="2">
    <source>
        <dbReference type="ARBA" id="ARBA00023125"/>
    </source>
</evidence>
<dbReference type="SMART" id="SM00346">
    <property type="entry name" value="HTH_ICLR"/>
    <property type="match status" value="1"/>
</dbReference>
<keyword evidence="8" id="KW-1185">Reference proteome</keyword>
<dbReference type="GO" id="GO:0045892">
    <property type="term" value="P:negative regulation of DNA-templated transcription"/>
    <property type="evidence" value="ECO:0007669"/>
    <property type="project" value="TreeGrafter"/>
</dbReference>
<dbReference type="Pfam" id="PF01614">
    <property type="entry name" value="IclR_C"/>
    <property type="match status" value="1"/>
</dbReference>
<dbReference type="InterPro" id="IPR036388">
    <property type="entry name" value="WH-like_DNA-bd_sf"/>
</dbReference>
<dbReference type="PROSITE" id="PS51077">
    <property type="entry name" value="HTH_ICLR"/>
    <property type="match status" value="1"/>
</dbReference>
<comment type="caution">
    <text evidence="7">The sequence shown here is derived from an EMBL/GenBank/DDBJ whole genome shotgun (WGS) entry which is preliminary data.</text>
</comment>
<evidence type="ECO:0000313" key="8">
    <source>
        <dbReference type="Proteomes" id="UP000432464"/>
    </source>
</evidence>
<feature type="domain" description="IclR-ED" evidence="6">
    <location>
        <begin position="72"/>
        <end position="253"/>
    </location>
</feature>
<evidence type="ECO:0000259" key="5">
    <source>
        <dbReference type="PROSITE" id="PS51077"/>
    </source>
</evidence>
<dbReference type="PANTHER" id="PTHR30136:SF39">
    <property type="entry name" value="TRANSCRIPTIONAL REGULATORY PROTEIN"/>
    <property type="match status" value="1"/>
</dbReference>
<gene>
    <name evidence="7" type="ORF">GLP40_29210</name>
</gene>
<dbReference type="PROSITE" id="PS51078">
    <property type="entry name" value="ICLR_ED"/>
    <property type="match status" value="1"/>
</dbReference>
<name>A0A6I3L656_9NOCA</name>
<dbReference type="EMBL" id="WMBB01000016">
    <property type="protein sequence ID" value="MTE16818.1"/>
    <property type="molecule type" value="Genomic_DNA"/>
</dbReference>
<dbReference type="Gene3D" id="3.30.450.40">
    <property type="match status" value="1"/>
</dbReference>
<dbReference type="PANTHER" id="PTHR30136">
    <property type="entry name" value="HELIX-TURN-HELIX TRANSCRIPTIONAL REGULATOR, ICLR FAMILY"/>
    <property type="match status" value="1"/>
</dbReference>
<feature type="region of interest" description="Disordered" evidence="4">
    <location>
        <begin position="247"/>
        <end position="266"/>
    </location>
</feature>
<dbReference type="InterPro" id="IPR029016">
    <property type="entry name" value="GAF-like_dom_sf"/>
</dbReference>
<dbReference type="Proteomes" id="UP000432464">
    <property type="component" value="Unassembled WGS sequence"/>
</dbReference>
<evidence type="ECO:0000256" key="3">
    <source>
        <dbReference type="ARBA" id="ARBA00023163"/>
    </source>
</evidence>
<keyword evidence="3" id="KW-0804">Transcription</keyword>